<dbReference type="PIRSF" id="PIRSF001217">
    <property type="entry name" value="Protease_4_SppA"/>
    <property type="match status" value="1"/>
</dbReference>
<dbReference type="SUPFAM" id="SSF52096">
    <property type="entry name" value="ClpP/crotonase"/>
    <property type="match status" value="2"/>
</dbReference>
<gene>
    <name evidence="10" type="primary">sppA</name>
    <name evidence="10" type="ORF">BUCIPSPA2889_180</name>
</gene>
<evidence type="ECO:0000256" key="7">
    <source>
        <dbReference type="PIRSR" id="PIRSR001217-1"/>
    </source>
</evidence>
<dbReference type="Gene3D" id="3.90.226.10">
    <property type="entry name" value="2-enoyl-CoA Hydratase, Chain A, domain 1"/>
    <property type="match status" value="3"/>
</dbReference>
<evidence type="ECO:0000256" key="4">
    <source>
        <dbReference type="ARBA" id="ARBA00022801"/>
    </source>
</evidence>
<keyword evidence="8" id="KW-0812">Transmembrane</keyword>
<feature type="domain" description="Peptidase S49" evidence="9">
    <location>
        <begin position="143"/>
        <end position="288"/>
    </location>
</feature>
<keyword evidence="5" id="KW-0720">Serine protease</keyword>
<keyword evidence="3 10" id="KW-0645">Protease</keyword>
<evidence type="ECO:0000256" key="2">
    <source>
        <dbReference type="ARBA" id="ARBA00008683"/>
    </source>
</evidence>
<dbReference type="NCBIfam" id="TIGR00705">
    <property type="entry name" value="SppA_67K"/>
    <property type="match status" value="1"/>
</dbReference>
<dbReference type="InterPro" id="IPR002142">
    <property type="entry name" value="Peptidase_S49"/>
</dbReference>
<dbReference type="AlphaFoldDB" id="A0A451DF88"/>
<dbReference type="EMBL" id="LR217727">
    <property type="protein sequence ID" value="VFP85309.1"/>
    <property type="molecule type" value="Genomic_DNA"/>
</dbReference>
<dbReference type="GO" id="GO:0008236">
    <property type="term" value="F:serine-type peptidase activity"/>
    <property type="evidence" value="ECO:0007669"/>
    <property type="project" value="UniProtKB-KW"/>
</dbReference>
<dbReference type="InterPro" id="IPR047272">
    <property type="entry name" value="S49_SppA_C"/>
</dbReference>
<comment type="subcellular location">
    <subcellularLocation>
        <location evidence="1">Membrane</location>
    </subcellularLocation>
</comment>
<sequence>MTMLFSFIIKIFNCIYKLLNIVREVLLNLMLLIMICIFIWFVQDVKKHPKTDVVKTNPKVLIIRLYDSFEEKPLKSIFKHGFFHYFSDDHDSDNPDNSVFEITKKIKQAETDPSILGIVLQAENSFSSDQVVLEYFGKKLHEFKKSKKPIVAIGSSYSQSEYYLASFADKIFLLPSGSIYFNGISNTKMFLKQFLKMFKIHIHVFKIGKYKSAVEPFLRNSASKANKKIDRNVVQCKWKHFLNVIAHNRKIPVQEICPDTDEFIEKLDKNNNNFAQYALHNHLIDYIAEKNSCTEYLIKKFYKNTNNDDYPVVDIHQYPLYGQKISSDSNKISVIIANGVIGDSSDEPDAMDIPYVLSEINHAQYNDKIKAIVLRVNSPGGNTEDSELIRQKLLKLKKCKKPIVISMGDIAASGGYWISTAGDYIIAHPTTLTGSIGIFSIIPTLEKTLSLIGIHSSGVHTDCYNSFDSFSNMSIQEKKRVLLDISYGYNKFIKIVARARNKTKQYVQKIANGKVWLGVHAQKIGLVDEIGDLDLAINKAAKLAKLNSFDVIWTTKNYTISEITKNKIKTLLKQKSYNVLKTFLPKKSIDTVVSIYKKVYYICKIIKFNKLNSVCFDKYTMQ</sequence>
<dbReference type="InterPro" id="IPR047217">
    <property type="entry name" value="S49_SppA_67K_type_N"/>
</dbReference>
<keyword evidence="6 8" id="KW-0472">Membrane</keyword>
<dbReference type="GO" id="GO:0016020">
    <property type="term" value="C:membrane"/>
    <property type="evidence" value="ECO:0007669"/>
    <property type="project" value="UniProtKB-SubCell"/>
</dbReference>
<dbReference type="PANTHER" id="PTHR33209">
    <property type="entry name" value="PROTEASE 4"/>
    <property type="match status" value="1"/>
</dbReference>
<evidence type="ECO:0000256" key="1">
    <source>
        <dbReference type="ARBA" id="ARBA00004370"/>
    </source>
</evidence>
<evidence type="ECO:0000259" key="9">
    <source>
        <dbReference type="Pfam" id="PF01343"/>
    </source>
</evidence>
<feature type="active site" description="Nucleophile" evidence="7">
    <location>
        <position position="413"/>
    </location>
</feature>
<evidence type="ECO:0000256" key="6">
    <source>
        <dbReference type="ARBA" id="ARBA00023136"/>
    </source>
</evidence>
<evidence type="ECO:0000256" key="3">
    <source>
        <dbReference type="ARBA" id="ARBA00022670"/>
    </source>
</evidence>
<keyword evidence="4 10" id="KW-0378">Hydrolase</keyword>
<reference evidence="10" key="1">
    <citation type="submission" date="2019-02" db="EMBL/GenBank/DDBJ databases">
        <authorList>
            <person name="Manzano-Marin A."/>
            <person name="Manzano-Marin A."/>
        </authorList>
    </citation>
    <scope>NUCLEOTIDE SEQUENCE</scope>
    <source>
        <strain evidence="10">BuCipseudotsugae</strain>
    </source>
</reference>
<evidence type="ECO:0000256" key="8">
    <source>
        <dbReference type="SAM" id="Phobius"/>
    </source>
</evidence>
<keyword evidence="8" id="KW-1133">Transmembrane helix</keyword>
<evidence type="ECO:0000313" key="10">
    <source>
        <dbReference type="EMBL" id="VFP85309.1"/>
    </source>
</evidence>
<feature type="domain" description="Peptidase S49" evidence="9">
    <location>
        <begin position="396"/>
        <end position="546"/>
    </location>
</feature>
<dbReference type="Pfam" id="PF01343">
    <property type="entry name" value="Peptidase_S49"/>
    <property type="match status" value="2"/>
</dbReference>
<evidence type="ECO:0000256" key="5">
    <source>
        <dbReference type="ARBA" id="ARBA00022825"/>
    </source>
</evidence>
<dbReference type="InterPro" id="IPR004634">
    <property type="entry name" value="Pept_S49_pIV"/>
</dbReference>
<dbReference type="InterPro" id="IPR029045">
    <property type="entry name" value="ClpP/crotonase-like_dom_sf"/>
</dbReference>
<feature type="active site" description="Proton donor/acceptor" evidence="7">
    <location>
        <position position="211"/>
    </location>
</feature>
<dbReference type="GO" id="GO:0006465">
    <property type="term" value="P:signal peptide processing"/>
    <property type="evidence" value="ECO:0007669"/>
    <property type="project" value="InterPro"/>
</dbReference>
<comment type="similarity">
    <text evidence="2">Belongs to the peptidase S49 family.</text>
</comment>
<dbReference type="CDD" id="cd07023">
    <property type="entry name" value="S49_Sppa_N_C"/>
    <property type="match status" value="1"/>
</dbReference>
<dbReference type="CDD" id="cd07018">
    <property type="entry name" value="S49_SppA_67K_type"/>
    <property type="match status" value="1"/>
</dbReference>
<dbReference type="InterPro" id="IPR004635">
    <property type="entry name" value="Pept_S49_SppA"/>
</dbReference>
<feature type="transmembrane region" description="Helical" evidence="8">
    <location>
        <begin position="21"/>
        <end position="42"/>
    </location>
</feature>
<name>A0A451DF88_9GAMM</name>
<protein>
    <submittedName>
        <fullName evidence="10">Protease 4</fullName>
        <ecNumber evidence="10">3.4.21.-</ecNumber>
    </submittedName>
</protein>
<dbReference type="PANTHER" id="PTHR33209:SF1">
    <property type="entry name" value="PEPTIDASE S49 DOMAIN-CONTAINING PROTEIN"/>
    <property type="match status" value="1"/>
</dbReference>
<organism evidence="10">
    <name type="scientific">Buchnera aphidicola</name>
    <name type="common">Cinara pseudotsugae</name>
    <dbReference type="NCBI Taxonomy" id="2518978"/>
    <lineage>
        <taxon>Bacteria</taxon>
        <taxon>Pseudomonadati</taxon>
        <taxon>Pseudomonadota</taxon>
        <taxon>Gammaproteobacteria</taxon>
        <taxon>Enterobacterales</taxon>
        <taxon>Erwiniaceae</taxon>
        <taxon>Buchnera</taxon>
    </lineage>
</organism>
<proteinExistence type="inferred from homology"/>
<accession>A0A451DF88</accession>
<dbReference type="NCBIfam" id="TIGR00706">
    <property type="entry name" value="SppA_dom"/>
    <property type="match status" value="1"/>
</dbReference>
<dbReference type="EC" id="3.4.21.-" evidence="10"/>
<dbReference type="Gene3D" id="6.20.330.10">
    <property type="match status" value="1"/>
</dbReference>